<feature type="compositionally biased region" description="Basic and acidic residues" evidence="1">
    <location>
        <begin position="37"/>
        <end position="46"/>
    </location>
</feature>
<sequence length="55" mass="6156">WLKSKQAKSVCVHSSRLMSSLENVRPGMRPRFLSQKMDAKEPEKKVPSTAAKAAE</sequence>
<proteinExistence type="predicted"/>
<evidence type="ECO:0000256" key="1">
    <source>
        <dbReference type="SAM" id="MobiDB-lite"/>
    </source>
</evidence>
<gene>
    <name evidence="2" type="ORF">EV702DRAFT_981316</name>
</gene>
<dbReference type="Proteomes" id="UP000714275">
    <property type="component" value="Unassembled WGS sequence"/>
</dbReference>
<feature type="region of interest" description="Disordered" evidence="1">
    <location>
        <begin position="22"/>
        <end position="55"/>
    </location>
</feature>
<keyword evidence="3" id="KW-1185">Reference proteome</keyword>
<accession>A0A9P6ZGW3</accession>
<evidence type="ECO:0000313" key="2">
    <source>
        <dbReference type="EMBL" id="KAG1765743.1"/>
    </source>
</evidence>
<feature type="non-terminal residue" evidence="2">
    <location>
        <position position="1"/>
    </location>
</feature>
<name>A0A9P6ZGW3_9AGAM</name>
<evidence type="ECO:0000313" key="3">
    <source>
        <dbReference type="Proteomes" id="UP000714275"/>
    </source>
</evidence>
<dbReference type="EMBL" id="JABBWD010000104">
    <property type="protein sequence ID" value="KAG1765743.1"/>
    <property type="molecule type" value="Genomic_DNA"/>
</dbReference>
<reference evidence="2" key="1">
    <citation type="journal article" date="2020" name="New Phytol.">
        <title>Comparative genomics reveals dynamic genome evolution in host specialist ectomycorrhizal fungi.</title>
        <authorList>
            <person name="Lofgren L.A."/>
            <person name="Nguyen N.H."/>
            <person name="Vilgalys R."/>
            <person name="Ruytinx J."/>
            <person name="Liao H.L."/>
            <person name="Branco S."/>
            <person name="Kuo A."/>
            <person name="LaButti K."/>
            <person name="Lipzen A."/>
            <person name="Andreopoulos W."/>
            <person name="Pangilinan J."/>
            <person name="Riley R."/>
            <person name="Hundley H."/>
            <person name="Na H."/>
            <person name="Barry K."/>
            <person name="Grigoriev I.V."/>
            <person name="Stajich J.E."/>
            <person name="Kennedy P.G."/>
        </authorList>
    </citation>
    <scope>NUCLEOTIDE SEQUENCE</scope>
    <source>
        <strain evidence="2">DOB743</strain>
    </source>
</reference>
<organism evidence="2 3">
    <name type="scientific">Suillus placidus</name>
    <dbReference type="NCBI Taxonomy" id="48579"/>
    <lineage>
        <taxon>Eukaryota</taxon>
        <taxon>Fungi</taxon>
        <taxon>Dikarya</taxon>
        <taxon>Basidiomycota</taxon>
        <taxon>Agaricomycotina</taxon>
        <taxon>Agaricomycetes</taxon>
        <taxon>Agaricomycetidae</taxon>
        <taxon>Boletales</taxon>
        <taxon>Suillineae</taxon>
        <taxon>Suillaceae</taxon>
        <taxon>Suillus</taxon>
    </lineage>
</organism>
<dbReference type="OrthoDB" id="7599968at2759"/>
<protein>
    <submittedName>
        <fullName evidence="2">Uncharacterized protein</fullName>
    </submittedName>
</protein>
<dbReference type="AlphaFoldDB" id="A0A9P6ZGW3"/>
<comment type="caution">
    <text evidence="2">The sequence shown here is derived from an EMBL/GenBank/DDBJ whole genome shotgun (WGS) entry which is preliminary data.</text>
</comment>